<dbReference type="AlphaFoldDB" id="A0A183FKL7"/>
<keyword evidence="2" id="KW-1133">Transmembrane helix</keyword>
<accession>A0A183FKL7</accession>
<reference evidence="5" key="2">
    <citation type="submission" date="2019-09" db="UniProtKB">
        <authorList>
            <consortium name="WormBaseParasite"/>
        </authorList>
    </citation>
    <scope>IDENTIFICATION</scope>
</reference>
<organism evidence="4 5">
    <name type="scientific">Heligmosomoides polygyrus</name>
    <name type="common">Parasitic roundworm</name>
    <dbReference type="NCBI Taxonomy" id="6339"/>
    <lineage>
        <taxon>Eukaryota</taxon>
        <taxon>Metazoa</taxon>
        <taxon>Ecdysozoa</taxon>
        <taxon>Nematoda</taxon>
        <taxon>Chromadorea</taxon>
        <taxon>Rhabditida</taxon>
        <taxon>Rhabditina</taxon>
        <taxon>Rhabditomorpha</taxon>
        <taxon>Strongyloidea</taxon>
        <taxon>Heligmosomidae</taxon>
        <taxon>Heligmosomoides</taxon>
    </lineage>
</organism>
<dbReference type="EMBL" id="UZAH01025956">
    <property type="protein sequence ID" value="VDO73319.1"/>
    <property type="molecule type" value="Genomic_DNA"/>
</dbReference>
<evidence type="ECO:0000313" key="5">
    <source>
        <dbReference type="WBParaSite" id="HPBE_0000770101-mRNA-1"/>
    </source>
</evidence>
<evidence type="ECO:0000313" key="4">
    <source>
        <dbReference type="Proteomes" id="UP000050761"/>
    </source>
</evidence>
<keyword evidence="4" id="KW-1185">Reference proteome</keyword>
<protein>
    <submittedName>
        <fullName evidence="5">Cell division protein FtsL</fullName>
    </submittedName>
</protein>
<dbReference type="WBParaSite" id="HPBE_0000770101-mRNA-1">
    <property type="protein sequence ID" value="HPBE_0000770101-mRNA-1"/>
    <property type="gene ID" value="HPBE_0000770101"/>
</dbReference>
<sequence length="151" mass="17168">MPMPPPIIVPRAPPARRFGCGVLSWVVAAFFVVLLCLTISEITYNRQRDQAFLRLKWAELRQRMLGFELLSQAQQHEALPPPINELPCVNRLSISIDPLVTELFQENAEEMGLNGDMQVHVIEVKPIPNKQSIDDAFGETNMPRQPFGPWH</sequence>
<evidence type="ECO:0000256" key="2">
    <source>
        <dbReference type="SAM" id="Phobius"/>
    </source>
</evidence>
<name>A0A183FKL7_HELPZ</name>
<keyword evidence="2" id="KW-0472">Membrane</keyword>
<dbReference type="OrthoDB" id="5838215at2759"/>
<dbReference type="Proteomes" id="UP000050761">
    <property type="component" value="Unassembled WGS sequence"/>
</dbReference>
<evidence type="ECO:0000256" key="1">
    <source>
        <dbReference type="SAM" id="MobiDB-lite"/>
    </source>
</evidence>
<feature type="transmembrane region" description="Helical" evidence="2">
    <location>
        <begin position="22"/>
        <end position="44"/>
    </location>
</feature>
<accession>A0A3P7Y996</accession>
<feature type="region of interest" description="Disordered" evidence="1">
    <location>
        <begin position="132"/>
        <end position="151"/>
    </location>
</feature>
<keyword evidence="2" id="KW-0812">Transmembrane</keyword>
<gene>
    <name evidence="3" type="ORF">HPBE_LOCUS7702</name>
</gene>
<proteinExistence type="predicted"/>
<reference evidence="3 4" key="1">
    <citation type="submission" date="2018-11" db="EMBL/GenBank/DDBJ databases">
        <authorList>
            <consortium name="Pathogen Informatics"/>
        </authorList>
    </citation>
    <scope>NUCLEOTIDE SEQUENCE [LARGE SCALE GENOMIC DNA]</scope>
</reference>
<evidence type="ECO:0000313" key="3">
    <source>
        <dbReference type="EMBL" id="VDO73319.1"/>
    </source>
</evidence>